<name>A0A414KW56_9BACE</name>
<reference evidence="1 2" key="1">
    <citation type="submission" date="2018-08" db="EMBL/GenBank/DDBJ databases">
        <title>A genome reference for cultivated species of the human gut microbiota.</title>
        <authorList>
            <person name="Zou Y."/>
            <person name="Xue W."/>
            <person name="Luo G."/>
        </authorList>
    </citation>
    <scope>NUCLEOTIDE SEQUENCE [LARGE SCALE GENOMIC DNA]</scope>
    <source>
        <strain evidence="1 2">AM27-17</strain>
    </source>
</reference>
<dbReference type="Proteomes" id="UP000285650">
    <property type="component" value="Unassembled WGS sequence"/>
</dbReference>
<sequence>KFKDQSTITYTYAADGTKLRVEHKIGSSTTRTTYCSNVIYEDGTAKCLLTEEGYVSLDDREYHYYLKDHQGNNRV</sequence>
<dbReference type="EMBL" id="QSKV01000033">
    <property type="protein sequence ID" value="RHE86237.1"/>
    <property type="molecule type" value="Genomic_DNA"/>
</dbReference>
<dbReference type="Gene3D" id="2.180.10.10">
    <property type="entry name" value="RHS repeat-associated core"/>
    <property type="match status" value="1"/>
</dbReference>
<evidence type="ECO:0008006" key="3">
    <source>
        <dbReference type="Google" id="ProtNLM"/>
    </source>
</evidence>
<accession>A0A414KW56</accession>
<protein>
    <recommendedName>
        <fullName evidence="3">RHS repeat-associated core domain-containing protein</fullName>
    </recommendedName>
</protein>
<feature type="non-terminal residue" evidence="1">
    <location>
        <position position="75"/>
    </location>
</feature>
<evidence type="ECO:0000313" key="2">
    <source>
        <dbReference type="Proteomes" id="UP000285650"/>
    </source>
</evidence>
<comment type="caution">
    <text evidence="1">The sequence shown here is derived from an EMBL/GenBank/DDBJ whole genome shotgun (WGS) entry which is preliminary data.</text>
</comment>
<dbReference type="AlphaFoldDB" id="A0A414KW56"/>
<organism evidence="1 2">
    <name type="scientific">Bacteroides intestinalis</name>
    <dbReference type="NCBI Taxonomy" id="329854"/>
    <lineage>
        <taxon>Bacteria</taxon>
        <taxon>Pseudomonadati</taxon>
        <taxon>Bacteroidota</taxon>
        <taxon>Bacteroidia</taxon>
        <taxon>Bacteroidales</taxon>
        <taxon>Bacteroidaceae</taxon>
        <taxon>Bacteroides</taxon>
    </lineage>
</organism>
<feature type="non-terminal residue" evidence="1">
    <location>
        <position position="1"/>
    </location>
</feature>
<gene>
    <name evidence="1" type="ORF">DW712_24140</name>
</gene>
<evidence type="ECO:0000313" key="1">
    <source>
        <dbReference type="EMBL" id="RHE86237.1"/>
    </source>
</evidence>
<proteinExistence type="predicted"/>